<dbReference type="EMBL" id="SRLO01000028">
    <property type="protein sequence ID" value="TNN84202.1"/>
    <property type="molecule type" value="Genomic_DNA"/>
</dbReference>
<keyword evidence="2" id="KW-1185">Reference proteome</keyword>
<gene>
    <name evidence="1" type="ORF">EYF80_005529</name>
</gene>
<proteinExistence type="predicted"/>
<reference evidence="1 2" key="1">
    <citation type="submission" date="2019-03" db="EMBL/GenBank/DDBJ databases">
        <title>First draft genome of Liparis tanakae, snailfish: a comprehensive survey of snailfish specific genes.</title>
        <authorList>
            <person name="Kim W."/>
            <person name="Song I."/>
            <person name="Jeong J.-H."/>
            <person name="Kim D."/>
            <person name="Kim S."/>
            <person name="Ryu S."/>
            <person name="Song J.Y."/>
            <person name="Lee S.K."/>
        </authorList>
    </citation>
    <scope>NUCLEOTIDE SEQUENCE [LARGE SCALE GENOMIC DNA]</scope>
    <source>
        <tissue evidence="1">Muscle</tissue>
    </source>
</reference>
<dbReference type="Proteomes" id="UP000314294">
    <property type="component" value="Unassembled WGS sequence"/>
</dbReference>
<dbReference type="AlphaFoldDB" id="A0A4Z2J413"/>
<evidence type="ECO:0000313" key="2">
    <source>
        <dbReference type="Proteomes" id="UP000314294"/>
    </source>
</evidence>
<sequence>MEYSDTMSERLFTSVTNRSRAWLLHWFPRMMDLADDGQLQRSTLLCEEEGKRHLGQHPCTLGSLVPCLTVKDKREGLGQPCGKYHNDRLTYDEALIQAAEDVAQDDNLPQVQVNREMGQHSAQEQLFGNKAVTVALRHSTCPT</sequence>
<evidence type="ECO:0000313" key="1">
    <source>
        <dbReference type="EMBL" id="TNN84202.1"/>
    </source>
</evidence>
<name>A0A4Z2J413_9TELE</name>
<accession>A0A4Z2J413</accession>
<organism evidence="1 2">
    <name type="scientific">Liparis tanakae</name>
    <name type="common">Tanaka's snailfish</name>
    <dbReference type="NCBI Taxonomy" id="230148"/>
    <lineage>
        <taxon>Eukaryota</taxon>
        <taxon>Metazoa</taxon>
        <taxon>Chordata</taxon>
        <taxon>Craniata</taxon>
        <taxon>Vertebrata</taxon>
        <taxon>Euteleostomi</taxon>
        <taxon>Actinopterygii</taxon>
        <taxon>Neopterygii</taxon>
        <taxon>Teleostei</taxon>
        <taxon>Neoteleostei</taxon>
        <taxon>Acanthomorphata</taxon>
        <taxon>Eupercaria</taxon>
        <taxon>Perciformes</taxon>
        <taxon>Cottioidei</taxon>
        <taxon>Cottales</taxon>
        <taxon>Liparidae</taxon>
        <taxon>Liparis</taxon>
    </lineage>
</organism>
<protein>
    <submittedName>
        <fullName evidence="1">Uncharacterized protein</fullName>
    </submittedName>
</protein>
<comment type="caution">
    <text evidence="1">The sequence shown here is derived from an EMBL/GenBank/DDBJ whole genome shotgun (WGS) entry which is preliminary data.</text>
</comment>